<evidence type="ECO:0000313" key="2">
    <source>
        <dbReference type="Proteomes" id="UP000551353"/>
    </source>
</evidence>
<keyword evidence="2" id="KW-1185">Reference proteome</keyword>
<proteinExistence type="predicted"/>
<protein>
    <submittedName>
        <fullName evidence="1">Uncharacterized protein</fullName>
    </submittedName>
</protein>
<dbReference type="EMBL" id="JACIFX010000003">
    <property type="protein sequence ID" value="MBB4228775.1"/>
    <property type="molecule type" value="Genomic_DNA"/>
</dbReference>
<dbReference type="RefSeq" id="WP_145611821.1">
    <property type="nucleotide sequence ID" value="NZ_JACIFX010000003.1"/>
</dbReference>
<name>A0ABR6ILV0_9HYPH</name>
<sequence length="119" mass="13142">MNTARAITTSIHSSTALAWDDFCGSWKKGVWSFRIQRTSFLIAQATLSSSDGLDNASERAGHNCINSFYFIARGAIIPVADDNLDRDVKSYRQGVHKRGGEGIRVAAIHDQWQVVVWGS</sequence>
<organism evidence="1 2">
    <name type="scientific">Rhizobium mongolense</name>
    <dbReference type="NCBI Taxonomy" id="57676"/>
    <lineage>
        <taxon>Bacteria</taxon>
        <taxon>Pseudomonadati</taxon>
        <taxon>Pseudomonadota</taxon>
        <taxon>Alphaproteobacteria</taxon>
        <taxon>Hyphomicrobiales</taxon>
        <taxon>Rhizobiaceae</taxon>
        <taxon>Rhizobium/Agrobacterium group</taxon>
        <taxon>Rhizobium</taxon>
    </lineage>
</organism>
<accession>A0ABR6ILV0</accession>
<dbReference type="Proteomes" id="UP000551353">
    <property type="component" value="Unassembled WGS sequence"/>
</dbReference>
<gene>
    <name evidence="1" type="ORF">GGD56_002617</name>
</gene>
<evidence type="ECO:0000313" key="1">
    <source>
        <dbReference type="EMBL" id="MBB4228775.1"/>
    </source>
</evidence>
<comment type="caution">
    <text evidence="1">The sequence shown here is derived from an EMBL/GenBank/DDBJ whole genome shotgun (WGS) entry which is preliminary data.</text>
</comment>
<reference evidence="1 2" key="1">
    <citation type="submission" date="2020-08" db="EMBL/GenBank/DDBJ databases">
        <title>Genomic Encyclopedia of Type Strains, Phase IV (KMG-V): Genome sequencing to study the core and pangenomes of soil and plant-associated prokaryotes.</title>
        <authorList>
            <person name="Whitman W."/>
        </authorList>
    </citation>
    <scope>NUCLEOTIDE SEQUENCE [LARGE SCALE GENOMIC DNA]</scope>
    <source>
        <strain evidence="1 2">SEMIA 4087</strain>
    </source>
</reference>